<evidence type="ECO:0000256" key="5">
    <source>
        <dbReference type="ARBA" id="ARBA00023136"/>
    </source>
</evidence>
<evidence type="ECO:0000313" key="7">
    <source>
        <dbReference type="EMBL" id="EMS73794.1"/>
    </source>
</evidence>
<keyword evidence="2" id="KW-1003">Cell membrane</keyword>
<keyword evidence="8" id="KW-1185">Reference proteome</keyword>
<dbReference type="Gene3D" id="1.20.1250.20">
    <property type="entry name" value="MFS general substrate transporter like domains"/>
    <property type="match status" value="1"/>
</dbReference>
<dbReference type="eggNOG" id="COG0477">
    <property type="taxonomic scope" value="Bacteria"/>
</dbReference>
<feature type="transmembrane region" description="Helical" evidence="6">
    <location>
        <begin position="375"/>
        <end position="398"/>
    </location>
</feature>
<dbReference type="STRING" id="1195236.CTER_0217"/>
<organism evidence="7 8">
    <name type="scientific">Ruminiclostridium cellobioparum subsp. termitidis CT1112</name>
    <dbReference type="NCBI Taxonomy" id="1195236"/>
    <lineage>
        <taxon>Bacteria</taxon>
        <taxon>Bacillati</taxon>
        <taxon>Bacillota</taxon>
        <taxon>Clostridia</taxon>
        <taxon>Eubacteriales</taxon>
        <taxon>Oscillospiraceae</taxon>
        <taxon>Ruminiclostridium</taxon>
    </lineage>
</organism>
<feature type="transmembrane region" description="Helical" evidence="6">
    <location>
        <begin position="88"/>
        <end position="106"/>
    </location>
</feature>
<feature type="transmembrane region" description="Helical" evidence="6">
    <location>
        <begin position="242"/>
        <end position="264"/>
    </location>
</feature>
<comment type="subcellular location">
    <subcellularLocation>
        <location evidence="1">Cell membrane</location>
        <topology evidence="1">Multi-pass membrane protein</topology>
    </subcellularLocation>
</comment>
<dbReference type="GO" id="GO:0022857">
    <property type="term" value="F:transmembrane transporter activity"/>
    <property type="evidence" value="ECO:0007669"/>
    <property type="project" value="InterPro"/>
</dbReference>
<reference evidence="7 8" key="1">
    <citation type="journal article" date="2013" name="Genome Announc.">
        <title>Draft Genome Sequence of the Cellulolytic, Mesophilic, Anaerobic Bacterium Clostridium termitidis Strain CT1112 (DSM 5398).</title>
        <authorList>
            <person name="Lal S."/>
            <person name="Ramachandran U."/>
            <person name="Zhang X."/>
            <person name="Munir R."/>
            <person name="Sparling R."/>
            <person name="Levin D.B."/>
        </authorList>
    </citation>
    <scope>NUCLEOTIDE SEQUENCE [LARGE SCALE GENOMIC DNA]</scope>
    <source>
        <strain evidence="7 8">CT1112</strain>
    </source>
</reference>
<dbReference type="EMBL" id="AORV01000015">
    <property type="protein sequence ID" value="EMS73794.1"/>
    <property type="molecule type" value="Genomic_DNA"/>
</dbReference>
<evidence type="ECO:0000256" key="4">
    <source>
        <dbReference type="ARBA" id="ARBA00022989"/>
    </source>
</evidence>
<feature type="transmembrane region" description="Helical" evidence="6">
    <location>
        <begin position="343"/>
        <end position="363"/>
    </location>
</feature>
<dbReference type="PANTHER" id="PTHR23513:SF6">
    <property type="entry name" value="MAJOR FACILITATOR SUPERFAMILY ASSOCIATED DOMAIN-CONTAINING PROTEIN"/>
    <property type="match status" value="1"/>
</dbReference>
<dbReference type="Pfam" id="PF07690">
    <property type="entry name" value="MFS_1"/>
    <property type="match status" value="1"/>
</dbReference>
<keyword evidence="4 6" id="KW-1133">Transmembrane helix</keyword>
<dbReference type="SUPFAM" id="SSF103473">
    <property type="entry name" value="MFS general substrate transporter"/>
    <property type="match status" value="1"/>
</dbReference>
<evidence type="ECO:0000256" key="1">
    <source>
        <dbReference type="ARBA" id="ARBA00004651"/>
    </source>
</evidence>
<feature type="transmembrane region" description="Helical" evidence="6">
    <location>
        <begin position="404"/>
        <end position="422"/>
    </location>
</feature>
<feature type="transmembrane region" description="Helical" evidence="6">
    <location>
        <begin position="307"/>
        <end position="331"/>
    </location>
</feature>
<dbReference type="GO" id="GO:0005886">
    <property type="term" value="C:plasma membrane"/>
    <property type="evidence" value="ECO:0007669"/>
    <property type="project" value="UniProtKB-SubCell"/>
</dbReference>
<name>S0FXC3_RUMCE</name>
<keyword evidence="3 6" id="KW-0812">Transmembrane</keyword>
<feature type="transmembrane region" description="Helical" evidence="6">
    <location>
        <begin position="151"/>
        <end position="173"/>
    </location>
</feature>
<evidence type="ECO:0000313" key="8">
    <source>
        <dbReference type="Proteomes" id="UP000014155"/>
    </source>
</evidence>
<evidence type="ECO:0000256" key="2">
    <source>
        <dbReference type="ARBA" id="ARBA00022475"/>
    </source>
</evidence>
<feature type="transmembrane region" description="Helical" evidence="6">
    <location>
        <begin position="21"/>
        <end position="49"/>
    </location>
</feature>
<feature type="transmembrane region" description="Helical" evidence="6">
    <location>
        <begin position="112"/>
        <end position="131"/>
    </location>
</feature>
<proteinExistence type="predicted"/>
<dbReference type="Proteomes" id="UP000014155">
    <property type="component" value="Unassembled WGS sequence"/>
</dbReference>
<gene>
    <name evidence="7" type="ORF">CTER_0217</name>
</gene>
<comment type="caution">
    <text evidence="7">The sequence shown here is derived from an EMBL/GenBank/DDBJ whole genome shotgun (WGS) entry which is preliminary data.</text>
</comment>
<feature type="transmembrane region" description="Helical" evidence="6">
    <location>
        <begin position="276"/>
        <end position="295"/>
    </location>
</feature>
<dbReference type="RefSeq" id="WP_004623589.1">
    <property type="nucleotide sequence ID" value="NZ_AORV01000015.1"/>
</dbReference>
<protein>
    <submittedName>
        <fullName evidence="7">Major Facilitator Superfamily</fullName>
    </submittedName>
</protein>
<evidence type="ECO:0000256" key="3">
    <source>
        <dbReference type="ARBA" id="ARBA00022692"/>
    </source>
</evidence>
<sequence length="436" mass="47424">MDYLENVQGGKNKKNTYAEKLNITLYLTSKTISLLGTSIYNFALSLFILKMTGSGASFALNVLIGMLPRIVLGPFAGVLADRMDRKKLTIAFDILSGLIVAGLLGYSEMAGFKILQIYIVSFLLSAINVFYDTSLLSSLPDLVDDRSLVKINSFTSTAGAIAGVISPIIAGVIFGMVSIYLFLILNAASFFISAALEFFINFHFNQKKDSSAIPDMKNLKNLKQEISEIISFLKQQKIICSLLKYVLIINLFLNACLNVVYPYIINTVLKMNSTHFGIFEGCYFTGMIVCSIILGSRKESRKTTKELAAQLALIGIIVIMVGLPVLGLPVLNLTVVLVAYNSILLLGLGVVLVAINTPILVALQRLTPEELRGRLTGILGTLANGIAPLGIIITGLTIDRIHPFIILSVSGLVIILSAVFMYRDKKANLMQAIHGL</sequence>
<dbReference type="InterPro" id="IPR036259">
    <property type="entry name" value="MFS_trans_sf"/>
</dbReference>
<accession>S0FXC3</accession>
<dbReference type="PANTHER" id="PTHR23513">
    <property type="entry name" value="INTEGRAL MEMBRANE EFFLUX PROTEIN-RELATED"/>
    <property type="match status" value="1"/>
</dbReference>
<dbReference type="AlphaFoldDB" id="S0FXC3"/>
<dbReference type="InterPro" id="IPR011701">
    <property type="entry name" value="MFS"/>
</dbReference>
<dbReference type="CDD" id="cd06173">
    <property type="entry name" value="MFS_MefA_like"/>
    <property type="match status" value="1"/>
</dbReference>
<feature type="transmembrane region" description="Helical" evidence="6">
    <location>
        <begin position="179"/>
        <end position="200"/>
    </location>
</feature>
<evidence type="ECO:0000256" key="6">
    <source>
        <dbReference type="SAM" id="Phobius"/>
    </source>
</evidence>
<dbReference type="PATRIC" id="fig|1195236.3.peg.519"/>
<keyword evidence="5 6" id="KW-0472">Membrane</keyword>
<feature type="transmembrane region" description="Helical" evidence="6">
    <location>
        <begin position="55"/>
        <end position="76"/>
    </location>
</feature>